<comment type="caution">
    <text evidence="2">The sequence shown here is derived from an EMBL/GenBank/DDBJ whole genome shotgun (WGS) entry which is preliminary data.</text>
</comment>
<dbReference type="InterPro" id="IPR009327">
    <property type="entry name" value="Cupin_DUF985"/>
</dbReference>
<dbReference type="SUPFAM" id="SSF51182">
    <property type="entry name" value="RmlC-like cupins"/>
    <property type="match status" value="1"/>
</dbReference>
<dbReference type="OrthoDB" id="9798288at2"/>
<evidence type="ECO:0000259" key="1">
    <source>
        <dbReference type="Pfam" id="PF06172"/>
    </source>
</evidence>
<dbReference type="InterPro" id="IPR039935">
    <property type="entry name" value="YML079W-like"/>
</dbReference>
<accession>A0A5S3VAY6</accession>
<protein>
    <recommendedName>
        <fullName evidence="1">DUF985 domain-containing protein</fullName>
    </recommendedName>
</protein>
<dbReference type="Proteomes" id="UP000307217">
    <property type="component" value="Unassembled WGS sequence"/>
</dbReference>
<feature type="domain" description="DUF985" evidence="1">
    <location>
        <begin position="121"/>
        <end position="249"/>
    </location>
</feature>
<dbReference type="InterPro" id="IPR011051">
    <property type="entry name" value="RmlC_Cupin_sf"/>
</dbReference>
<organism evidence="2 3">
    <name type="scientific">Pseudoalteromonas aurantia</name>
    <dbReference type="NCBI Taxonomy" id="43654"/>
    <lineage>
        <taxon>Bacteria</taxon>
        <taxon>Pseudomonadati</taxon>
        <taxon>Pseudomonadota</taxon>
        <taxon>Gammaproteobacteria</taxon>
        <taxon>Alteromonadales</taxon>
        <taxon>Pseudoalteromonadaceae</taxon>
        <taxon>Pseudoalteromonas</taxon>
    </lineage>
</organism>
<name>A0A5S3VAY6_9GAMM</name>
<dbReference type="RefSeq" id="WP_138590934.1">
    <property type="nucleotide sequence ID" value="NZ_PNBX01000023.1"/>
</dbReference>
<reference evidence="3" key="2">
    <citation type="submission" date="2019-06" db="EMBL/GenBank/DDBJ databases">
        <title>Co-occurence of chitin degradation, pigmentation and bioactivity in marine Pseudoalteromonas.</title>
        <authorList>
            <person name="Sonnenschein E.C."/>
            <person name="Bech P.K."/>
        </authorList>
    </citation>
    <scope>NUCLEOTIDE SEQUENCE [LARGE SCALE GENOMIC DNA]</scope>
    <source>
        <strain evidence="3">S3790</strain>
    </source>
</reference>
<evidence type="ECO:0000313" key="3">
    <source>
        <dbReference type="Proteomes" id="UP000307217"/>
    </source>
</evidence>
<dbReference type="AlphaFoldDB" id="A0A5S3VAY6"/>
<dbReference type="SUPFAM" id="SSF56399">
    <property type="entry name" value="ADP-ribosylation"/>
    <property type="match status" value="1"/>
</dbReference>
<dbReference type="Gene3D" id="3.20.170.20">
    <property type="entry name" value="Protein of unknown function DUF952"/>
    <property type="match status" value="1"/>
</dbReference>
<dbReference type="InterPro" id="IPR009297">
    <property type="entry name" value="DUF952"/>
</dbReference>
<dbReference type="PANTHER" id="PTHR33387">
    <property type="entry name" value="RMLC-LIKE JELLY ROLL FOLD PROTEIN"/>
    <property type="match status" value="1"/>
</dbReference>
<dbReference type="EMBL" id="PNBX01000023">
    <property type="protein sequence ID" value="TMO69137.1"/>
    <property type="molecule type" value="Genomic_DNA"/>
</dbReference>
<dbReference type="Pfam" id="PF06108">
    <property type="entry name" value="DUF952"/>
    <property type="match status" value="1"/>
</dbReference>
<evidence type="ECO:0000313" key="2">
    <source>
        <dbReference type="EMBL" id="TMO69137.1"/>
    </source>
</evidence>
<dbReference type="PANTHER" id="PTHR33387:SF3">
    <property type="entry name" value="DUF985 DOMAIN-CONTAINING PROTEIN"/>
    <property type="match status" value="1"/>
</dbReference>
<gene>
    <name evidence="2" type="ORF">CWC19_06075</name>
</gene>
<dbReference type="Pfam" id="PF06172">
    <property type="entry name" value="Cupin_5"/>
    <property type="match status" value="1"/>
</dbReference>
<dbReference type="InterPro" id="IPR014710">
    <property type="entry name" value="RmlC-like_jellyroll"/>
</dbReference>
<dbReference type="Gene3D" id="2.60.120.10">
    <property type="entry name" value="Jelly Rolls"/>
    <property type="match status" value="1"/>
</dbReference>
<proteinExistence type="predicted"/>
<sequence length="286" mass="31520">MAQINALFVIVPSAHTLAIVSNESYAPASLTQEGYIHACEYHQVDDVVSQFFTDQTALSLLVIDPTLLDAEVRYEAPSRSMNSTDLFAHIYGVLNRDAIVDVCELVHFKHQPITPQVMAVLRHYRFERLPVESTLFKSTWRSSCNNTLGEPVGTAMIGLYCDSLTSISCFHKLTFDEVWHFYGGDPLELTLLHPDGRSEQVVLGADFANGQVCQYRIPAGVWQGGCLVEGGQYALFGCTMAPGFTGNCFTAGVADALIKDYPNEEKIIKKLSINGHQTTMPEGFAT</sequence>
<dbReference type="CDD" id="cd06121">
    <property type="entry name" value="cupin_YML079wp"/>
    <property type="match status" value="1"/>
</dbReference>
<reference evidence="2 3" key="1">
    <citation type="submission" date="2018-01" db="EMBL/GenBank/DDBJ databases">
        <authorList>
            <person name="Paulsen S."/>
            <person name="Gram L.K."/>
        </authorList>
    </citation>
    <scope>NUCLEOTIDE SEQUENCE [LARGE SCALE GENOMIC DNA]</scope>
    <source>
        <strain evidence="2 3">S3790</strain>
    </source>
</reference>